<evidence type="ECO:0000313" key="3">
    <source>
        <dbReference type="EMBL" id="TYG36854.1"/>
    </source>
</evidence>
<keyword evidence="4" id="KW-1185">Reference proteome</keyword>
<organism evidence="3 4">
    <name type="scientific">Gossypium darwinii</name>
    <name type="common">Darwin's cotton</name>
    <name type="synonym">Gossypium barbadense var. darwinii</name>
    <dbReference type="NCBI Taxonomy" id="34276"/>
    <lineage>
        <taxon>Eukaryota</taxon>
        <taxon>Viridiplantae</taxon>
        <taxon>Streptophyta</taxon>
        <taxon>Embryophyta</taxon>
        <taxon>Tracheophyta</taxon>
        <taxon>Spermatophyta</taxon>
        <taxon>Magnoliopsida</taxon>
        <taxon>eudicotyledons</taxon>
        <taxon>Gunneridae</taxon>
        <taxon>Pentapetalae</taxon>
        <taxon>rosids</taxon>
        <taxon>malvids</taxon>
        <taxon>Malvales</taxon>
        <taxon>Malvaceae</taxon>
        <taxon>Malvoideae</taxon>
        <taxon>Gossypium</taxon>
    </lineage>
</organism>
<gene>
    <name evidence="3" type="ORF">ES288_D13G096300v1</name>
</gene>
<dbReference type="GO" id="GO:0003690">
    <property type="term" value="F:double-stranded DNA binding"/>
    <property type="evidence" value="ECO:0007669"/>
    <property type="project" value="TreeGrafter"/>
</dbReference>
<protein>
    <recommendedName>
        <fullName evidence="1">RNA polymerase II transcription factor B subunit 2</fullName>
    </recommendedName>
</protein>
<dbReference type="Proteomes" id="UP000323506">
    <property type="component" value="Chromosome D13"/>
</dbReference>
<evidence type="ECO:0000256" key="1">
    <source>
        <dbReference type="RuleBase" id="RU364024"/>
    </source>
</evidence>
<keyword evidence="1" id="KW-0805">Transcription regulation</keyword>
<keyword evidence="1" id="KW-0227">DNA damage</keyword>
<keyword evidence="1" id="KW-0804">Transcription</keyword>
<dbReference type="GO" id="GO:0001671">
    <property type="term" value="F:ATPase activator activity"/>
    <property type="evidence" value="ECO:0007669"/>
    <property type="project" value="InterPro"/>
</dbReference>
<evidence type="ECO:0000313" key="4">
    <source>
        <dbReference type="Proteomes" id="UP000323506"/>
    </source>
</evidence>
<evidence type="ECO:0000259" key="2">
    <source>
        <dbReference type="Pfam" id="PF06943"/>
    </source>
</evidence>
<comment type="subcellular location">
    <subcellularLocation>
        <location evidence="1">Nucleus</location>
    </subcellularLocation>
</comment>
<dbReference type="AlphaFoldDB" id="A0A5D1ZW35"/>
<keyword evidence="1" id="KW-0539">Nucleus</keyword>
<feature type="domain" description="Zinc finger LSD1-type" evidence="2">
    <location>
        <begin position="8"/>
        <end position="24"/>
    </location>
</feature>
<comment type="function">
    <text evidence="1">Component of the general transcription and DNA repair factor IIH (TFIIH) core complex which is involved in general and transcription-coupled nucleotide excision repair (NER) of damaged DNA.</text>
</comment>
<proteinExistence type="inferred from homology"/>
<name>A0A5D1ZW35_GOSDA</name>
<reference evidence="3 4" key="1">
    <citation type="submission" date="2019-06" db="EMBL/GenBank/DDBJ databases">
        <title>WGS assembly of Gossypium darwinii.</title>
        <authorList>
            <person name="Chen Z.J."/>
            <person name="Sreedasyam A."/>
            <person name="Ando A."/>
            <person name="Song Q."/>
            <person name="De L."/>
            <person name="Hulse-Kemp A."/>
            <person name="Ding M."/>
            <person name="Ye W."/>
            <person name="Kirkbride R."/>
            <person name="Jenkins J."/>
            <person name="Plott C."/>
            <person name="Lovell J."/>
            <person name="Lin Y.-M."/>
            <person name="Vaughn R."/>
            <person name="Liu B."/>
            <person name="Li W."/>
            <person name="Simpson S."/>
            <person name="Scheffler B."/>
            <person name="Saski C."/>
            <person name="Grover C."/>
            <person name="Hu G."/>
            <person name="Conover J."/>
            <person name="Carlson J."/>
            <person name="Shu S."/>
            <person name="Boston L."/>
            <person name="Williams M."/>
            <person name="Peterson D."/>
            <person name="Mcgee K."/>
            <person name="Jones D."/>
            <person name="Wendel J."/>
            <person name="Stelly D."/>
            <person name="Grimwood J."/>
            <person name="Schmutz J."/>
        </authorList>
    </citation>
    <scope>NUCLEOTIDE SEQUENCE [LARGE SCALE GENOMIC DNA]</scope>
    <source>
        <strain evidence="3">1808015.09</strain>
    </source>
</reference>
<accession>A0A5D1ZW35</accession>
<dbReference type="GO" id="GO:0005675">
    <property type="term" value="C:transcription factor TFIIH holo complex"/>
    <property type="evidence" value="ECO:0007669"/>
    <property type="project" value="TreeGrafter"/>
</dbReference>
<dbReference type="GO" id="GO:0000439">
    <property type="term" value="C:transcription factor TFIIH core complex"/>
    <property type="evidence" value="ECO:0007669"/>
    <property type="project" value="InterPro"/>
</dbReference>
<comment type="similarity">
    <text evidence="1">Belongs to the TFB2 family.</text>
</comment>
<dbReference type="EMBL" id="CM017713">
    <property type="protein sequence ID" value="TYG36854.1"/>
    <property type="molecule type" value="Genomic_DNA"/>
</dbReference>
<dbReference type="NCBIfam" id="TIGR01053">
    <property type="entry name" value="LSD1"/>
    <property type="match status" value="1"/>
</dbReference>
<dbReference type="InterPro" id="IPR004598">
    <property type="entry name" value="TFIIH_p52/Tfb2"/>
</dbReference>
<dbReference type="InterPro" id="IPR005735">
    <property type="entry name" value="Znf_LSD1"/>
</dbReference>
<dbReference type="PANTHER" id="PTHR13152">
    <property type="entry name" value="TFIIH, POLYPEPTIDE 4"/>
    <property type="match status" value="1"/>
</dbReference>
<keyword evidence="1" id="KW-0234">DNA repair</keyword>
<dbReference type="GO" id="GO:0006289">
    <property type="term" value="P:nucleotide-excision repair"/>
    <property type="evidence" value="ECO:0007669"/>
    <property type="project" value="InterPro"/>
</dbReference>
<dbReference type="Pfam" id="PF03849">
    <property type="entry name" value="Tfb2"/>
    <property type="match status" value="1"/>
</dbReference>
<dbReference type="PANTHER" id="PTHR13152:SF0">
    <property type="entry name" value="GENERAL TRANSCRIPTION FACTOR IIH SUBUNIT 4"/>
    <property type="match status" value="1"/>
</dbReference>
<sequence>MEMAQLICGGCRTFLMYTCGAASISFVKQCFLLQLISSGQAEKSTSFSSSMMRIFQRGLLRQRDKEAPRLTESGFQFLLMDTNTQLWYIIREYISNLEVYLMR</sequence>
<dbReference type="Pfam" id="PF06943">
    <property type="entry name" value="zf-LSD1"/>
    <property type="match status" value="1"/>
</dbReference>